<accession>A0A0J6SZB8</accession>
<gene>
    <name evidence="1" type="ORF">VP06_05045</name>
</gene>
<protein>
    <submittedName>
        <fullName evidence="1">Uncharacterized protein</fullName>
    </submittedName>
</protein>
<evidence type="ECO:0000313" key="2">
    <source>
        <dbReference type="Proteomes" id="UP000035929"/>
    </source>
</evidence>
<dbReference type="Proteomes" id="UP000035929">
    <property type="component" value="Unassembled WGS sequence"/>
</dbReference>
<dbReference type="PATRIC" id="fig|270351.6.peg.5182"/>
<proteinExistence type="predicted"/>
<reference evidence="1 2" key="1">
    <citation type="submission" date="2015-03" db="EMBL/GenBank/DDBJ databases">
        <title>Genome sequencing of Methylobacterium aquaticum DSM16371 type strain.</title>
        <authorList>
            <person name="Chaudhry V."/>
            <person name="Patil P.B."/>
        </authorList>
    </citation>
    <scope>NUCLEOTIDE SEQUENCE [LARGE SCALE GENOMIC DNA]</scope>
    <source>
        <strain evidence="1 2">DSM 16371</strain>
    </source>
</reference>
<dbReference type="OrthoDB" id="8005203at2"/>
<sequence>MHATLERRLVALEADRASKAAMQRPFMGAANLMVLLIAGHLGGMMEQEAVAEAYGRALGYESGSDLRSALRAEGAILDGEEHQRRHREAVDRLLAMKGVSVTNGGTPVCDVLQALFDELPEHVREHSFGRKVRDSLNEVMDMFL</sequence>
<dbReference type="EMBL" id="LABX01000036">
    <property type="protein sequence ID" value="KMO39064.1"/>
    <property type="molecule type" value="Genomic_DNA"/>
</dbReference>
<name>A0A0J6SZB8_9HYPH</name>
<comment type="caution">
    <text evidence="1">The sequence shown here is derived from an EMBL/GenBank/DDBJ whole genome shotgun (WGS) entry which is preliminary data.</text>
</comment>
<organism evidence="1 2">
    <name type="scientific">Methylobacterium aquaticum</name>
    <dbReference type="NCBI Taxonomy" id="270351"/>
    <lineage>
        <taxon>Bacteria</taxon>
        <taxon>Pseudomonadati</taxon>
        <taxon>Pseudomonadota</taxon>
        <taxon>Alphaproteobacteria</taxon>
        <taxon>Hyphomicrobiales</taxon>
        <taxon>Methylobacteriaceae</taxon>
        <taxon>Methylobacterium</taxon>
    </lineage>
</organism>
<dbReference type="AlphaFoldDB" id="A0A0J6SZB8"/>
<evidence type="ECO:0000313" key="1">
    <source>
        <dbReference type="EMBL" id="KMO39064.1"/>
    </source>
</evidence>
<dbReference type="RefSeq" id="WP_048462734.1">
    <property type="nucleotide sequence ID" value="NZ_LABX01000036.1"/>
</dbReference>